<evidence type="ECO:0000313" key="1">
    <source>
        <dbReference type="EMBL" id="KAG5632276.1"/>
    </source>
</evidence>
<dbReference type="OrthoDB" id="1001388at2759"/>
<dbReference type="Gene3D" id="3.60.10.10">
    <property type="entry name" value="Endonuclease/exonuclease/phosphatase"/>
    <property type="match status" value="1"/>
</dbReference>
<gene>
    <name evidence="1" type="ORF">H5410_003993</name>
</gene>
<reference evidence="1 2" key="1">
    <citation type="submission" date="2020-09" db="EMBL/GenBank/DDBJ databases">
        <title>De no assembly of potato wild relative species, Solanum commersonii.</title>
        <authorList>
            <person name="Cho K."/>
        </authorList>
    </citation>
    <scope>NUCLEOTIDE SEQUENCE [LARGE SCALE GENOMIC DNA]</scope>
    <source>
        <strain evidence="1">LZ3.2</strain>
        <tissue evidence="1">Leaf</tissue>
    </source>
</reference>
<organism evidence="1 2">
    <name type="scientific">Solanum commersonii</name>
    <name type="common">Commerson's wild potato</name>
    <name type="synonym">Commerson's nightshade</name>
    <dbReference type="NCBI Taxonomy" id="4109"/>
    <lineage>
        <taxon>Eukaryota</taxon>
        <taxon>Viridiplantae</taxon>
        <taxon>Streptophyta</taxon>
        <taxon>Embryophyta</taxon>
        <taxon>Tracheophyta</taxon>
        <taxon>Spermatophyta</taxon>
        <taxon>Magnoliopsida</taxon>
        <taxon>eudicotyledons</taxon>
        <taxon>Gunneridae</taxon>
        <taxon>Pentapetalae</taxon>
        <taxon>asterids</taxon>
        <taxon>lamiids</taxon>
        <taxon>Solanales</taxon>
        <taxon>Solanaceae</taxon>
        <taxon>Solanoideae</taxon>
        <taxon>Solaneae</taxon>
        <taxon>Solanum</taxon>
    </lineage>
</organism>
<dbReference type="AlphaFoldDB" id="A0A9J6B6T2"/>
<comment type="caution">
    <text evidence="1">The sequence shown here is derived from an EMBL/GenBank/DDBJ whole genome shotgun (WGS) entry which is preliminary data.</text>
</comment>
<dbReference type="Proteomes" id="UP000824120">
    <property type="component" value="Chromosome 1"/>
</dbReference>
<dbReference type="EMBL" id="JACXVP010000001">
    <property type="protein sequence ID" value="KAG5632276.1"/>
    <property type="molecule type" value="Genomic_DNA"/>
</dbReference>
<dbReference type="SUPFAM" id="SSF56219">
    <property type="entry name" value="DNase I-like"/>
    <property type="match status" value="1"/>
</dbReference>
<accession>A0A9J6B6T2</accession>
<evidence type="ECO:0000313" key="2">
    <source>
        <dbReference type="Proteomes" id="UP000824120"/>
    </source>
</evidence>
<protein>
    <recommendedName>
        <fullName evidence="3">Endonuclease/exonuclease/phosphatase domain-containing protein</fullName>
    </recommendedName>
</protein>
<name>A0A9J6B6T2_SOLCO</name>
<evidence type="ECO:0008006" key="3">
    <source>
        <dbReference type="Google" id="ProtNLM"/>
    </source>
</evidence>
<proteinExistence type="predicted"/>
<sequence length="307" mass="36182">MDLNKRHHYSFIALMEPFQSPTELDQYKRKLGFEHEGVNYSGKNWHFWRTDWDANIILNTMQQITIKFKIRDNFFLITAMYARCIALERLELWEELEDLAGREHCPWVVGGDFNFTPNEALDFHHVLLHVRYLKYVHHVVNLLSGMGELKKIVFLKGSSSDQTRIDHAPLHMTCDSVEGPTLKLFWFLNFWSRHKYFKKIVEDNWSKLKKIKKASSTWSRTVYGDIFQQIATIEDVIKVKEAQMEIHPSESNRAGLSKAEQSKFFHSYVKGKRKKLHISKIEDDQGIKLQSNEQIGRAAVHFFEQHA</sequence>
<dbReference type="InterPro" id="IPR036691">
    <property type="entry name" value="Endo/exonu/phosph_ase_sf"/>
</dbReference>
<keyword evidence="2" id="KW-1185">Reference proteome</keyword>